<protein>
    <submittedName>
        <fullName evidence="1">Putative secreted protein</fullName>
    </submittedName>
</protein>
<organism evidence="1">
    <name type="scientific">Ixodes ricinus</name>
    <name type="common">Common tick</name>
    <name type="synonym">Acarus ricinus</name>
    <dbReference type="NCBI Taxonomy" id="34613"/>
    <lineage>
        <taxon>Eukaryota</taxon>
        <taxon>Metazoa</taxon>
        <taxon>Ecdysozoa</taxon>
        <taxon>Arthropoda</taxon>
        <taxon>Chelicerata</taxon>
        <taxon>Arachnida</taxon>
        <taxon>Acari</taxon>
        <taxon>Parasitiformes</taxon>
        <taxon>Ixodida</taxon>
        <taxon>Ixodoidea</taxon>
        <taxon>Ixodidae</taxon>
        <taxon>Ixodinae</taxon>
        <taxon>Ixodes</taxon>
    </lineage>
</organism>
<proteinExistence type="predicted"/>
<evidence type="ECO:0000313" key="1">
    <source>
        <dbReference type="EMBL" id="MXU92004.1"/>
    </source>
</evidence>
<accession>A0A6B0UR60</accession>
<dbReference type="AlphaFoldDB" id="A0A6B0UR60"/>
<sequence length="128" mass="14434">MRRVLAMLLSFAMKSGLSEPAMLTFEFHDALLYGAKYRHIFFSRFFSLLQQRVTGFFEISGFFVLRKLAGGKVVFLLEFLHLGEGDIDVFGAPISMFSIFFFTFFLGGEGGCLFLPSNLKCLTTGSRL</sequence>
<reference evidence="1" key="1">
    <citation type="submission" date="2019-12" db="EMBL/GenBank/DDBJ databases">
        <title>An insight into the sialome of adult female Ixodes ricinus ticks feeding for 6 days.</title>
        <authorList>
            <person name="Perner J."/>
            <person name="Ribeiro J.M.C."/>
        </authorList>
    </citation>
    <scope>NUCLEOTIDE SEQUENCE</scope>
    <source>
        <strain evidence="1">Semi-engorged</strain>
        <tissue evidence="1">Salivary glands</tissue>
    </source>
</reference>
<name>A0A6B0UR60_IXORI</name>
<dbReference type="EMBL" id="GIFC01009921">
    <property type="protein sequence ID" value="MXU92004.1"/>
    <property type="molecule type" value="Transcribed_RNA"/>
</dbReference>